<reference evidence="10" key="1">
    <citation type="journal article" date="2019" name="Int. J. Syst. Evol. Microbiol.">
        <title>The Global Catalogue of Microorganisms (GCM) 10K type strain sequencing project: providing services to taxonomists for standard genome sequencing and annotation.</title>
        <authorList>
            <consortium name="The Broad Institute Genomics Platform"/>
            <consortium name="The Broad Institute Genome Sequencing Center for Infectious Disease"/>
            <person name="Wu L."/>
            <person name="Ma J."/>
        </authorList>
    </citation>
    <scope>NUCLEOTIDE SEQUENCE [LARGE SCALE GENOMIC DNA]</scope>
    <source>
        <strain evidence="10">JCM 16014</strain>
    </source>
</reference>
<evidence type="ECO:0000256" key="1">
    <source>
        <dbReference type="ARBA" id="ARBA00004651"/>
    </source>
</evidence>
<dbReference type="EMBL" id="BAAAQN010000044">
    <property type="protein sequence ID" value="GAA2048138.1"/>
    <property type="molecule type" value="Genomic_DNA"/>
</dbReference>
<dbReference type="PROSITE" id="PS50156">
    <property type="entry name" value="SSD"/>
    <property type="match status" value="1"/>
</dbReference>
<dbReference type="RefSeq" id="WP_344669220.1">
    <property type="nucleotide sequence ID" value="NZ_BAAAQN010000044.1"/>
</dbReference>
<feature type="transmembrane region" description="Helical" evidence="7">
    <location>
        <begin position="535"/>
        <end position="553"/>
    </location>
</feature>
<comment type="similarity">
    <text evidence="2">Belongs to the resistance-nodulation-cell division (RND) (TC 2.A.6) family. MmpL subfamily.</text>
</comment>
<dbReference type="Proteomes" id="UP001500751">
    <property type="component" value="Unassembled WGS sequence"/>
</dbReference>
<evidence type="ECO:0000313" key="9">
    <source>
        <dbReference type="EMBL" id="GAA2048138.1"/>
    </source>
</evidence>
<keyword evidence="6 7" id="KW-0472">Membrane</keyword>
<dbReference type="PANTHER" id="PTHR33406">
    <property type="entry name" value="MEMBRANE PROTEIN MJ1562-RELATED"/>
    <property type="match status" value="1"/>
</dbReference>
<accession>A0ABP5GKH2</accession>
<keyword evidence="10" id="KW-1185">Reference proteome</keyword>
<feature type="domain" description="SSD" evidence="8">
    <location>
        <begin position="203"/>
        <end position="334"/>
    </location>
</feature>
<dbReference type="InterPro" id="IPR004869">
    <property type="entry name" value="MMPL_dom"/>
</dbReference>
<evidence type="ECO:0000313" key="10">
    <source>
        <dbReference type="Proteomes" id="UP001500751"/>
    </source>
</evidence>
<dbReference type="InterPro" id="IPR000731">
    <property type="entry name" value="SSD"/>
</dbReference>
<feature type="transmembrane region" description="Helical" evidence="7">
    <location>
        <begin position="641"/>
        <end position="663"/>
    </location>
</feature>
<feature type="transmembrane region" description="Helical" evidence="7">
    <location>
        <begin position="587"/>
        <end position="606"/>
    </location>
</feature>
<evidence type="ECO:0000256" key="4">
    <source>
        <dbReference type="ARBA" id="ARBA00022692"/>
    </source>
</evidence>
<sequence length="708" mass="73353">MFRALGRFTVRRAWWVIGAWLVGAVLISALGPKLSSVTDTDSASFLPHSYESTQADQIAKEAFPQSQNQIATIVFSRVDGGPLTDDDAAKAMSVTTQLNAAHLERVASVTPPLVSPNKQVALAQASIVGTAEDEAVPDAAKAVRDTANQLTAGSAVRAEVTGGPAIALDNRDAFKKAEVIVTVGTLVLIIALLLLIFRSPIAALLPIVMVVIVFMVAPPVITAVAKAFDWSVDSSLNTILIVVLFGIGTDYILFLLFRYREGLRAGLESKEAVVEAVATVGEAIASAALAVVFAFGAMLLASLGNLKSQGPALAVAVIVMAVAALTLVPAVMSLVGPRIYWPSKTVTRTPRGAVFARLGRTTAARPGWVALASGGLLALLALGSLTFKADYNILDQLPSDTPSAKAFKTLQTGFPAGALAPSQVYLQSTDGSALQPAAAAAFAQAMATAPGVGTILPNAEKSLYTLGADGKTAQVDAVLKDDPYANASLDVIDDLRAYAHQAAAASAQPGLKSYVGGTTATSADTRTATSRDEKVVFPVAAALIALVLILLLRSLVAPWYLLLAVGLLYLATLGATALFFQSVLGKAGLMSALPIMVYMFVVAIGSDYNILMVARLREEARQGNTPRRAADLAVEHAGPSVASAGLILAGTFASLLLAGVALLMQLGFAVAIGIALAAFVMALFLVPALTALVGHAAWWPGHQDERAG</sequence>
<dbReference type="Pfam" id="PF03176">
    <property type="entry name" value="MMPL"/>
    <property type="match status" value="2"/>
</dbReference>
<name>A0ABP5GKH2_9ACTN</name>
<evidence type="ECO:0000256" key="2">
    <source>
        <dbReference type="ARBA" id="ARBA00010157"/>
    </source>
</evidence>
<dbReference type="PANTHER" id="PTHR33406:SF6">
    <property type="entry name" value="MEMBRANE PROTEIN YDGH-RELATED"/>
    <property type="match status" value="1"/>
</dbReference>
<keyword evidence="4 7" id="KW-0812">Transmembrane</keyword>
<evidence type="ECO:0000256" key="5">
    <source>
        <dbReference type="ARBA" id="ARBA00022989"/>
    </source>
</evidence>
<evidence type="ECO:0000256" key="3">
    <source>
        <dbReference type="ARBA" id="ARBA00022475"/>
    </source>
</evidence>
<feature type="transmembrane region" description="Helical" evidence="7">
    <location>
        <begin position="203"/>
        <end position="224"/>
    </location>
</feature>
<evidence type="ECO:0000259" key="8">
    <source>
        <dbReference type="PROSITE" id="PS50156"/>
    </source>
</evidence>
<feature type="transmembrane region" description="Helical" evidence="7">
    <location>
        <begin position="12"/>
        <end position="30"/>
    </location>
</feature>
<gene>
    <name evidence="9" type="ORF">GCM10009839_61980</name>
</gene>
<organism evidence="9 10">
    <name type="scientific">Catenulispora yoronensis</name>
    <dbReference type="NCBI Taxonomy" id="450799"/>
    <lineage>
        <taxon>Bacteria</taxon>
        <taxon>Bacillati</taxon>
        <taxon>Actinomycetota</taxon>
        <taxon>Actinomycetes</taxon>
        <taxon>Catenulisporales</taxon>
        <taxon>Catenulisporaceae</taxon>
        <taxon>Catenulispora</taxon>
    </lineage>
</organism>
<dbReference type="InterPro" id="IPR050545">
    <property type="entry name" value="Mycobact_MmpL"/>
</dbReference>
<feature type="transmembrane region" description="Helical" evidence="7">
    <location>
        <begin position="559"/>
        <end position="580"/>
    </location>
</feature>
<comment type="subcellular location">
    <subcellularLocation>
        <location evidence="1">Cell membrane</location>
        <topology evidence="1">Multi-pass membrane protein</topology>
    </subcellularLocation>
</comment>
<feature type="transmembrane region" description="Helical" evidence="7">
    <location>
        <begin position="670"/>
        <end position="698"/>
    </location>
</feature>
<evidence type="ECO:0000256" key="7">
    <source>
        <dbReference type="SAM" id="Phobius"/>
    </source>
</evidence>
<comment type="caution">
    <text evidence="9">The sequence shown here is derived from an EMBL/GenBank/DDBJ whole genome shotgun (WGS) entry which is preliminary data.</text>
</comment>
<proteinExistence type="inferred from homology"/>
<feature type="transmembrane region" description="Helical" evidence="7">
    <location>
        <begin position="236"/>
        <end position="257"/>
    </location>
</feature>
<feature type="transmembrane region" description="Helical" evidence="7">
    <location>
        <begin position="312"/>
        <end position="335"/>
    </location>
</feature>
<feature type="transmembrane region" description="Helical" evidence="7">
    <location>
        <begin position="179"/>
        <end position="197"/>
    </location>
</feature>
<dbReference type="SUPFAM" id="SSF82866">
    <property type="entry name" value="Multidrug efflux transporter AcrB transmembrane domain"/>
    <property type="match status" value="2"/>
</dbReference>
<evidence type="ECO:0000256" key="6">
    <source>
        <dbReference type="ARBA" id="ARBA00023136"/>
    </source>
</evidence>
<protein>
    <submittedName>
        <fullName evidence="9">MMPL family transporter</fullName>
    </submittedName>
</protein>
<keyword evidence="3" id="KW-1003">Cell membrane</keyword>
<feature type="transmembrane region" description="Helical" evidence="7">
    <location>
        <begin position="277"/>
        <end position="300"/>
    </location>
</feature>
<keyword evidence="5 7" id="KW-1133">Transmembrane helix</keyword>
<dbReference type="Gene3D" id="1.20.1640.10">
    <property type="entry name" value="Multidrug efflux transporter AcrB transmembrane domain"/>
    <property type="match status" value="2"/>
</dbReference>